<dbReference type="PANTHER" id="PTHR43787:SF11">
    <property type="entry name" value="UPF0026 PROTEIN SLR1464"/>
    <property type="match status" value="1"/>
</dbReference>
<comment type="cofactor">
    <cofactor evidence="1">
        <name>[4Fe-4S] cluster</name>
        <dbReference type="ChEBI" id="CHEBI:49883"/>
    </cofactor>
</comment>
<dbReference type="AlphaFoldDB" id="A0A0A8H3H7"/>
<evidence type="ECO:0000259" key="7">
    <source>
        <dbReference type="PROSITE" id="PS51918"/>
    </source>
</evidence>
<sequence length="302" mass="34760">MSNIVFGPINSRRFGSSLGIDLSPDKKQCNFDCVYCELKASKPQKESLIYPSVDEVVNEVQKALAGQMQFEFLTLTANGEPSLYPFLYELTNELNKIKKNKKLLILSNGSAVLNLKSYNALLNIDIVKFSLDSAIEKTFYKIDRALKEISLDNMIKHMIKFSKDFKGDLIMETLIVEGLNDKEYEMIALDEVFSQIKPLRVDFSTIDRPPAYPVKPITFERLYELSLLIHSVPVVLAKHTYNNNKIDFTKDELLKMLKLRAQSEFDIENRFSQYSKNNLEDLIKKQKIELIDLAGIKFYKNT</sequence>
<keyword evidence="4" id="KW-0479">Metal-binding</keyword>
<evidence type="ECO:0000313" key="8">
    <source>
        <dbReference type="EMBL" id="AJC87439.1"/>
    </source>
</evidence>
<dbReference type="Pfam" id="PF04055">
    <property type="entry name" value="Radical_SAM"/>
    <property type="match status" value="1"/>
</dbReference>
<name>A0A0A8H3H7_9BACT</name>
<keyword evidence="6" id="KW-0411">Iron-sulfur</keyword>
<evidence type="ECO:0000256" key="4">
    <source>
        <dbReference type="ARBA" id="ARBA00022723"/>
    </source>
</evidence>
<dbReference type="GO" id="GO:0051539">
    <property type="term" value="F:4 iron, 4 sulfur cluster binding"/>
    <property type="evidence" value="ECO:0007669"/>
    <property type="project" value="UniProtKB-KW"/>
</dbReference>
<dbReference type="Gene3D" id="3.20.20.70">
    <property type="entry name" value="Aldolase class I"/>
    <property type="match status" value="1"/>
</dbReference>
<dbReference type="GO" id="GO:0046872">
    <property type="term" value="F:metal ion binding"/>
    <property type="evidence" value="ECO:0007669"/>
    <property type="project" value="UniProtKB-KW"/>
</dbReference>
<evidence type="ECO:0000256" key="5">
    <source>
        <dbReference type="ARBA" id="ARBA00023004"/>
    </source>
</evidence>
<dbReference type="PROSITE" id="PS51918">
    <property type="entry name" value="RADICAL_SAM"/>
    <property type="match status" value="1"/>
</dbReference>
<dbReference type="SFLD" id="SFLDG01083">
    <property type="entry name" value="Uncharacterised_Radical_SAM_Su"/>
    <property type="match status" value="1"/>
</dbReference>
<evidence type="ECO:0000256" key="6">
    <source>
        <dbReference type="ARBA" id="ARBA00023014"/>
    </source>
</evidence>
<dbReference type="GeneID" id="74431262"/>
<dbReference type="KEGG" id="cis:CINS_0451"/>
<keyword evidence="5" id="KW-0408">Iron</keyword>
<dbReference type="InterPro" id="IPR007197">
    <property type="entry name" value="rSAM"/>
</dbReference>
<organism evidence="8 9">
    <name type="scientific">Campylobacter insulaenigrae NCTC 12927</name>
    <dbReference type="NCBI Taxonomy" id="1031564"/>
    <lineage>
        <taxon>Bacteria</taxon>
        <taxon>Pseudomonadati</taxon>
        <taxon>Campylobacterota</taxon>
        <taxon>Epsilonproteobacteria</taxon>
        <taxon>Campylobacterales</taxon>
        <taxon>Campylobacteraceae</taxon>
        <taxon>Campylobacter</taxon>
    </lineage>
</organism>
<protein>
    <submittedName>
        <fullName evidence="8">Wyosine [tRNA(Phe)-imidazoG37] synthetase, radical SAM superfamily</fullName>
    </submittedName>
</protein>
<feature type="domain" description="Radical SAM core" evidence="7">
    <location>
        <begin position="12"/>
        <end position="245"/>
    </location>
</feature>
<dbReference type="RefSeq" id="WP_052251949.1">
    <property type="nucleotide sequence ID" value="NZ_CP007770.1"/>
</dbReference>
<dbReference type="GO" id="GO:0003824">
    <property type="term" value="F:catalytic activity"/>
    <property type="evidence" value="ECO:0007669"/>
    <property type="project" value="InterPro"/>
</dbReference>
<dbReference type="STRING" id="1031564.CINS_0451"/>
<dbReference type="SFLD" id="SFLDS00029">
    <property type="entry name" value="Radical_SAM"/>
    <property type="match status" value="1"/>
</dbReference>
<dbReference type="InterPro" id="IPR058240">
    <property type="entry name" value="rSAM_sf"/>
</dbReference>
<evidence type="ECO:0000256" key="1">
    <source>
        <dbReference type="ARBA" id="ARBA00001966"/>
    </source>
</evidence>
<dbReference type="PANTHER" id="PTHR43787">
    <property type="entry name" value="FEMO COFACTOR BIOSYNTHESIS PROTEIN NIFB-RELATED"/>
    <property type="match status" value="1"/>
</dbReference>
<evidence type="ECO:0000313" key="9">
    <source>
        <dbReference type="Proteomes" id="UP000031163"/>
    </source>
</evidence>
<keyword evidence="3" id="KW-0949">S-adenosyl-L-methionine</keyword>
<dbReference type="InterPro" id="IPR013785">
    <property type="entry name" value="Aldolase_TIM"/>
</dbReference>
<gene>
    <name evidence="8" type="ORF">CINS_0451</name>
</gene>
<dbReference type="InterPro" id="IPR040084">
    <property type="entry name" value="GTPase_Obg"/>
</dbReference>
<reference evidence="8 9" key="1">
    <citation type="journal article" date="2014" name="Genome Biol. Evol.">
        <title>Comparative Genomics of the Campylobacter lari Group.</title>
        <authorList>
            <person name="Miller W.G."/>
            <person name="Yee E."/>
            <person name="Chapman M.H."/>
            <person name="Smith T.P."/>
            <person name="Bono J.L."/>
            <person name="Huynh S."/>
            <person name="Parker C.T."/>
            <person name="Vandamme P."/>
            <person name="Luong K."/>
            <person name="Korlach J."/>
        </authorList>
    </citation>
    <scope>NUCLEOTIDE SEQUENCE [LARGE SCALE GENOMIC DNA]</scope>
    <source>
        <strain evidence="8 9">NCTC 12927</strain>
    </source>
</reference>
<dbReference type="HOGENOM" id="CLU_058377_0_1_7"/>
<dbReference type="SUPFAM" id="SSF102114">
    <property type="entry name" value="Radical SAM enzymes"/>
    <property type="match status" value="1"/>
</dbReference>
<evidence type="ECO:0000256" key="2">
    <source>
        <dbReference type="ARBA" id="ARBA00022485"/>
    </source>
</evidence>
<dbReference type="EMBL" id="CP007770">
    <property type="protein sequence ID" value="AJC87439.1"/>
    <property type="molecule type" value="Genomic_DNA"/>
</dbReference>
<proteinExistence type="predicted"/>
<dbReference type="Proteomes" id="UP000031163">
    <property type="component" value="Chromosome"/>
</dbReference>
<evidence type="ECO:0000256" key="3">
    <source>
        <dbReference type="ARBA" id="ARBA00022691"/>
    </source>
</evidence>
<dbReference type="CDD" id="cd01335">
    <property type="entry name" value="Radical_SAM"/>
    <property type="match status" value="1"/>
</dbReference>
<keyword evidence="2" id="KW-0004">4Fe-4S</keyword>
<accession>A0A0A8H3H7</accession>